<protein>
    <recommendedName>
        <fullName evidence="1">Ig-like domain-containing protein</fullName>
    </recommendedName>
</protein>
<dbReference type="PROSITE" id="PS50835">
    <property type="entry name" value="IG_LIKE"/>
    <property type="match status" value="1"/>
</dbReference>
<dbReference type="SUPFAM" id="SSF48726">
    <property type="entry name" value="Immunoglobulin"/>
    <property type="match status" value="1"/>
</dbReference>
<dbReference type="Gene3D" id="2.60.40.10">
    <property type="entry name" value="Immunoglobulins"/>
    <property type="match status" value="1"/>
</dbReference>
<feature type="non-terminal residue" evidence="2">
    <location>
        <position position="1"/>
    </location>
</feature>
<proteinExistence type="predicted"/>
<dbReference type="EMBL" id="JBJKFK010002230">
    <property type="protein sequence ID" value="KAL3311443.1"/>
    <property type="molecule type" value="Genomic_DNA"/>
</dbReference>
<reference evidence="2 3" key="1">
    <citation type="submission" date="2024-11" db="EMBL/GenBank/DDBJ databases">
        <title>Adaptive evolution of stress response genes in parasites aligns with host niche diversity.</title>
        <authorList>
            <person name="Hahn C."/>
            <person name="Resl P."/>
        </authorList>
    </citation>
    <scope>NUCLEOTIDE SEQUENCE [LARGE SCALE GENOMIC DNA]</scope>
    <source>
        <strain evidence="2">EGGRZ-B1_66</strain>
        <tissue evidence="2">Body</tissue>
    </source>
</reference>
<dbReference type="InterPro" id="IPR003598">
    <property type="entry name" value="Ig_sub2"/>
</dbReference>
<dbReference type="SMART" id="SM00408">
    <property type="entry name" value="IGc2"/>
    <property type="match status" value="1"/>
</dbReference>
<feature type="domain" description="Ig-like" evidence="1">
    <location>
        <begin position="2"/>
        <end position="82"/>
    </location>
</feature>
<evidence type="ECO:0000259" key="1">
    <source>
        <dbReference type="PROSITE" id="PS50835"/>
    </source>
</evidence>
<gene>
    <name evidence="2" type="ORF">Ciccas_009976</name>
</gene>
<organism evidence="2 3">
    <name type="scientific">Cichlidogyrus casuarinus</name>
    <dbReference type="NCBI Taxonomy" id="1844966"/>
    <lineage>
        <taxon>Eukaryota</taxon>
        <taxon>Metazoa</taxon>
        <taxon>Spiralia</taxon>
        <taxon>Lophotrochozoa</taxon>
        <taxon>Platyhelminthes</taxon>
        <taxon>Monogenea</taxon>
        <taxon>Monopisthocotylea</taxon>
        <taxon>Dactylogyridea</taxon>
        <taxon>Ancyrocephalidae</taxon>
        <taxon>Cichlidogyrus</taxon>
    </lineage>
</organism>
<keyword evidence="3" id="KW-1185">Reference proteome</keyword>
<dbReference type="InterPro" id="IPR003599">
    <property type="entry name" value="Ig_sub"/>
</dbReference>
<comment type="caution">
    <text evidence="2">The sequence shown here is derived from an EMBL/GenBank/DDBJ whole genome shotgun (WGS) entry which is preliminary data.</text>
</comment>
<accession>A0ABD2PWH8</accession>
<evidence type="ECO:0000313" key="2">
    <source>
        <dbReference type="EMBL" id="KAL3311443.1"/>
    </source>
</evidence>
<name>A0ABD2PWH8_9PLAT</name>
<sequence length="151" mass="17296">APLVYVPDVVKAIEGQPLQVPCYFVANPMAYKIHLERTDSRQMPSANLDQNSSISFNNVSLAEAGDYRCVVENRIYDQRPLQGHANFKLVVQCKSWAKCPFIVRSIHLSASIIIKFRSSSTEKRKQTTTVVDKYTMYTIHAMQCIMQEWNH</sequence>
<dbReference type="Proteomes" id="UP001626550">
    <property type="component" value="Unassembled WGS sequence"/>
</dbReference>
<dbReference type="Pfam" id="PF13927">
    <property type="entry name" value="Ig_3"/>
    <property type="match status" value="1"/>
</dbReference>
<dbReference type="InterPro" id="IPR007110">
    <property type="entry name" value="Ig-like_dom"/>
</dbReference>
<dbReference type="AlphaFoldDB" id="A0ABD2PWH8"/>
<dbReference type="InterPro" id="IPR036179">
    <property type="entry name" value="Ig-like_dom_sf"/>
</dbReference>
<dbReference type="InterPro" id="IPR013783">
    <property type="entry name" value="Ig-like_fold"/>
</dbReference>
<evidence type="ECO:0000313" key="3">
    <source>
        <dbReference type="Proteomes" id="UP001626550"/>
    </source>
</evidence>
<dbReference type="SMART" id="SM00409">
    <property type="entry name" value="IG"/>
    <property type="match status" value="1"/>
</dbReference>